<name>A0A9W8JX61_9AGAR</name>
<dbReference type="AlphaFoldDB" id="A0A9W8JX61"/>
<proteinExistence type="predicted"/>
<evidence type="ECO:0000313" key="2">
    <source>
        <dbReference type="Proteomes" id="UP001148786"/>
    </source>
</evidence>
<gene>
    <name evidence="1" type="ORF">NLJ89_g7182</name>
</gene>
<sequence length="160" mass="18196">MSVSPNGFYIATGGSDGIVQVNSIQGASASIQLNGAILSVQWRGGSNRFLRVRVSTRRILILRINSSCTEISFVRALRVLRFNHEDYQDPARSSAWRNDEMSRLMEILDRDFHELLHLHNPRSRRSRTQLFSGRRATVLQQRGRDDSLARLLESLSIAED</sequence>
<accession>A0A9W8JX61</accession>
<dbReference type="Proteomes" id="UP001148786">
    <property type="component" value="Unassembled WGS sequence"/>
</dbReference>
<evidence type="ECO:0000313" key="1">
    <source>
        <dbReference type="EMBL" id="KAJ3505874.1"/>
    </source>
</evidence>
<comment type="caution">
    <text evidence="1">The sequence shown here is derived from an EMBL/GenBank/DDBJ whole genome shotgun (WGS) entry which is preliminary data.</text>
</comment>
<dbReference type="EMBL" id="JANKHO010000831">
    <property type="protein sequence ID" value="KAJ3505874.1"/>
    <property type="molecule type" value="Genomic_DNA"/>
</dbReference>
<organism evidence="1 2">
    <name type="scientific">Agrocybe chaxingu</name>
    <dbReference type="NCBI Taxonomy" id="84603"/>
    <lineage>
        <taxon>Eukaryota</taxon>
        <taxon>Fungi</taxon>
        <taxon>Dikarya</taxon>
        <taxon>Basidiomycota</taxon>
        <taxon>Agaricomycotina</taxon>
        <taxon>Agaricomycetes</taxon>
        <taxon>Agaricomycetidae</taxon>
        <taxon>Agaricales</taxon>
        <taxon>Agaricineae</taxon>
        <taxon>Strophariaceae</taxon>
        <taxon>Agrocybe</taxon>
    </lineage>
</organism>
<keyword evidence="2" id="KW-1185">Reference proteome</keyword>
<reference evidence="1" key="1">
    <citation type="submission" date="2022-07" db="EMBL/GenBank/DDBJ databases">
        <title>Genome Sequence of Agrocybe chaxingu.</title>
        <authorList>
            <person name="Buettner E."/>
        </authorList>
    </citation>
    <scope>NUCLEOTIDE SEQUENCE</scope>
    <source>
        <strain evidence="1">MP-N11</strain>
    </source>
</reference>
<protein>
    <submittedName>
        <fullName evidence="1">Uncharacterized protein</fullName>
    </submittedName>
</protein>